<dbReference type="InterPro" id="IPR001375">
    <property type="entry name" value="Peptidase_S9_cat"/>
</dbReference>
<name>A0ABS3Z1K5_9BACT</name>
<gene>
    <name evidence="3" type="ORF">J7I42_23500</name>
</gene>
<dbReference type="Gene3D" id="3.40.50.1820">
    <property type="entry name" value="alpha/beta hydrolase"/>
    <property type="match status" value="1"/>
</dbReference>
<proteinExistence type="predicted"/>
<dbReference type="Proteomes" id="UP000677244">
    <property type="component" value="Unassembled WGS sequence"/>
</dbReference>
<accession>A0ABS3Z1K5</accession>
<evidence type="ECO:0000313" key="3">
    <source>
        <dbReference type="EMBL" id="MBO9203276.1"/>
    </source>
</evidence>
<evidence type="ECO:0000313" key="4">
    <source>
        <dbReference type="Proteomes" id="UP000677244"/>
    </source>
</evidence>
<evidence type="ECO:0000259" key="2">
    <source>
        <dbReference type="Pfam" id="PF00326"/>
    </source>
</evidence>
<dbReference type="SUPFAM" id="SSF53474">
    <property type="entry name" value="alpha/beta-Hydrolases"/>
    <property type="match status" value="1"/>
</dbReference>
<sequence>MKYFFLLIYILSSPFLFSQQPVSQNAGTLYQGVSKPSKPIIDSAAVNNWPRLGNEPSISNDGNYTSYIVYNKPKDGYTLTIQSTQNKWKKEMVNATPIGFSGDSKTFVCQIGDTISFISLGINEAQKYVSDIKSWKQPKFNDMGWMGWQLSHNPTELILENFNRQTRRVYKDVKEYSFDEQGKKLLLYTVSNSLIWVDLELEISKTIWSATDMGKTGGSANNFTFDRQGSQLAFVVRYISSQQSESNEIWYYNLRMDKAVMKVCNQSAGVDSFLTLTNSIRFSNDGKHIYTFLKKVPDPKPNLIAGKLDVWNYKDTILQSSQKNQGMMIDPGEYQAVIAVNNDKVIRLCVDIGDFIKVPVLEGEYFIVGNNTQGDRFWLNQQDINWLVSLNDGTRKILPFKGGNRFLFSSDGRKLIYYDNDSHNYFSYDIQMSTKINLTASLPRMFMEETDRYDHADKVHNAVGIAGWLDSGKKVLVYDDYDIWALDVDGKSNPENITNGYGRKHHIKFRLMAMELGKKQDWVITAFNIDNKENGFYRIDRERHGNPQLLVMGPYTFYHSNISTLGGPELSQALIPLKARYANKWIVKRESSTQSPNLFLTEDFQTFQPLTDLEPEASYNWIRSELVNWKQPDGYNTQAILYKPENFDPRKKYPVLFVIYMQLSQRLNEFPLPDYSGGPINIPWFVSQGYLVFTPDIHFTKGRRGANALTTCLSGAQVLAKLSYIDTSKMAVVGHSFSGLMVNYIVANSHFFAAALAGSGTSDEISSSLQLSGYGLKKTISRLSNAETRMGASLWQRPSLYIAESPVLKAQMVTTPLLLFHSMTDGLPWEQSIEMFISLRRNSKKTWLLQYDDAGHVAFGKDAEDFTIRVNQFFDHYLKDKPAPRWMTSGIRASHRGIDYGYELDYNGKCGTDCKVCNSFSRRKNK</sequence>
<dbReference type="InterPro" id="IPR029058">
    <property type="entry name" value="AB_hydrolase_fold"/>
</dbReference>
<keyword evidence="4" id="KW-1185">Reference proteome</keyword>
<feature type="signal peptide" evidence="1">
    <location>
        <begin position="1"/>
        <end position="18"/>
    </location>
</feature>
<feature type="domain" description="Peptidase S9 prolyl oligopeptidase catalytic" evidence="2">
    <location>
        <begin position="701"/>
        <end position="880"/>
    </location>
</feature>
<dbReference type="Pfam" id="PF00326">
    <property type="entry name" value="Peptidase_S9"/>
    <property type="match status" value="1"/>
</dbReference>
<dbReference type="PANTHER" id="PTHR11731:SF193">
    <property type="entry name" value="DIPEPTIDYL PEPTIDASE 9"/>
    <property type="match status" value="1"/>
</dbReference>
<dbReference type="EMBL" id="JAGHKO010000006">
    <property type="protein sequence ID" value="MBO9203276.1"/>
    <property type="molecule type" value="Genomic_DNA"/>
</dbReference>
<protein>
    <submittedName>
        <fullName evidence="3">S9 family peptidase</fullName>
    </submittedName>
</protein>
<organism evidence="3 4">
    <name type="scientific">Niastella soli</name>
    <dbReference type="NCBI Taxonomy" id="2821487"/>
    <lineage>
        <taxon>Bacteria</taxon>
        <taxon>Pseudomonadati</taxon>
        <taxon>Bacteroidota</taxon>
        <taxon>Chitinophagia</taxon>
        <taxon>Chitinophagales</taxon>
        <taxon>Chitinophagaceae</taxon>
        <taxon>Niastella</taxon>
    </lineage>
</organism>
<dbReference type="RefSeq" id="WP_209141333.1">
    <property type="nucleotide sequence ID" value="NZ_JAGHKO010000006.1"/>
</dbReference>
<feature type="chain" id="PRO_5045601056" evidence="1">
    <location>
        <begin position="19"/>
        <end position="926"/>
    </location>
</feature>
<dbReference type="PANTHER" id="PTHR11731">
    <property type="entry name" value="PROTEASE FAMILY S9B,C DIPEPTIDYL-PEPTIDASE IV-RELATED"/>
    <property type="match status" value="1"/>
</dbReference>
<keyword evidence="1" id="KW-0732">Signal</keyword>
<reference evidence="3 4" key="1">
    <citation type="submission" date="2021-03" db="EMBL/GenBank/DDBJ databases">
        <title>Assistant Professor.</title>
        <authorList>
            <person name="Huq M.A."/>
        </authorList>
    </citation>
    <scope>NUCLEOTIDE SEQUENCE [LARGE SCALE GENOMIC DNA]</scope>
    <source>
        <strain evidence="3 4">MAH-29</strain>
    </source>
</reference>
<dbReference type="InterPro" id="IPR050278">
    <property type="entry name" value="Serine_Prot_S9B/DPPIV"/>
</dbReference>
<comment type="caution">
    <text evidence="3">The sequence shown here is derived from an EMBL/GenBank/DDBJ whole genome shotgun (WGS) entry which is preliminary data.</text>
</comment>
<evidence type="ECO:0000256" key="1">
    <source>
        <dbReference type="SAM" id="SignalP"/>
    </source>
</evidence>
<dbReference type="SUPFAM" id="SSF82171">
    <property type="entry name" value="DPP6 N-terminal domain-like"/>
    <property type="match status" value="1"/>
</dbReference>